<dbReference type="Proteomes" id="UP001597024">
    <property type="component" value="Unassembled WGS sequence"/>
</dbReference>
<dbReference type="PRINTS" id="PR00081">
    <property type="entry name" value="GDHRDH"/>
</dbReference>
<reference evidence="4" key="1">
    <citation type="journal article" date="2019" name="Int. J. Syst. Evol. Microbiol.">
        <title>The Global Catalogue of Microorganisms (GCM) 10K type strain sequencing project: providing services to taxonomists for standard genome sequencing and annotation.</title>
        <authorList>
            <consortium name="The Broad Institute Genomics Platform"/>
            <consortium name="The Broad Institute Genome Sequencing Center for Infectious Disease"/>
            <person name="Wu L."/>
            <person name="Ma J."/>
        </authorList>
    </citation>
    <scope>NUCLEOTIDE SEQUENCE [LARGE SCALE GENOMIC DNA]</scope>
    <source>
        <strain evidence="4">CCUG 62974</strain>
    </source>
</reference>
<dbReference type="InterPro" id="IPR002347">
    <property type="entry name" value="SDR_fam"/>
</dbReference>
<keyword evidence="4" id="KW-1185">Reference proteome</keyword>
<evidence type="ECO:0000313" key="3">
    <source>
        <dbReference type="EMBL" id="MFD0883390.1"/>
    </source>
</evidence>
<proteinExistence type="inferred from homology"/>
<dbReference type="Pfam" id="PF13561">
    <property type="entry name" value="adh_short_C2"/>
    <property type="match status" value="1"/>
</dbReference>
<comment type="similarity">
    <text evidence="1">Belongs to the short-chain dehydrogenases/reductases (SDR) family.</text>
</comment>
<keyword evidence="2" id="KW-0560">Oxidoreductase</keyword>
<comment type="caution">
    <text evidence="3">The sequence shown here is derived from an EMBL/GenBank/DDBJ whole genome shotgun (WGS) entry which is preliminary data.</text>
</comment>
<sequence>MAPSLANELGRRGVTVNTVAPGVVRTDMTAGHTSIPEAIAAFEAITALGRLGEPEDVVDVVAFLGSPRAAG</sequence>
<protein>
    <submittedName>
        <fullName evidence="3">SDR family oxidoreductase</fullName>
    </submittedName>
</protein>
<dbReference type="EMBL" id="JBHTHX010000033">
    <property type="protein sequence ID" value="MFD0883390.1"/>
    <property type="molecule type" value="Genomic_DNA"/>
</dbReference>
<accession>A0ABW3DHM2</accession>
<gene>
    <name evidence="3" type="ORF">ACFQ08_02295</name>
</gene>
<dbReference type="Gene3D" id="3.40.50.720">
    <property type="entry name" value="NAD(P)-binding Rossmann-like Domain"/>
    <property type="match status" value="1"/>
</dbReference>
<evidence type="ECO:0000256" key="2">
    <source>
        <dbReference type="ARBA" id="ARBA00023002"/>
    </source>
</evidence>
<dbReference type="PANTHER" id="PTHR42760">
    <property type="entry name" value="SHORT-CHAIN DEHYDROGENASES/REDUCTASES FAMILY MEMBER"/>
    <property type="match status" value="1"/>
</dbReference>
<dbReference type="InterPro" id="IPR036291">
    <property type="entry name" value="NAD(P)-bd_dom_sf"/>
</dbReference>
<evidence type="ECO:0000256" key="1">
    <source>
        <dbReference type="ARBA" id="ARBA00006484"/>
    </source>
</evidence>
<evidence type="ECO:0000313" key="4">
    <source>
        <dbReference type="Proteomes" id="UP001597024"/>
    </source>
</evidence>
<dbReference type="PANTHER" id="PTHR42760:SF133">
    <property type="entry name" value="3-OXOACYL-[ACYL-CARRIER-PROTEIN] REDUCTASE"/>
    <property type="match status" value="1"/>
</dbReference>
<organism evidence="3 4">
    <name type="scientific">Streptosporangium algeriense</name>
    <dbReference type="NCBI Taxonomy" id="1682748"/>
    <lineage>
        <taxon>Bacteria</taxon>
        <taxon>Bacillati</taxon>
        <taxon>Actinomycetota</taxon>
        <taxon>Actinomycetes</taxon>
        <taxon>Streptosporangiales</taxon>
        <taxon>Streptosporangiaceae</taxon>
        <taxon>Streptosporangium</taxon>
    </lineage>
</organism>
<name>A0ABW3DHM2_9ACTN</name>
<dbReference type="SUPFAM" id="SSF51735">
    <property type="entry name" value="NAD(P)-binding Rossmann-fold domains"/>
    <property type="match status" value="1"/>
</dbReference>